<evidence type="ECO:0000256" key="6">
    <source>
        <dbReference type="ARBA" id="ARBA00023136"/>
    </source>
</evidence>
<keyword evidence="4" id="KW-0732">Signal</keyword>
<comment type="subcellular location">
    <subcellularLocation>
        <location evidence="1">Membrane</location>
    </subcellularLocation>
</comment>
<feature type="domain" description="POTRA" evidence="9">
    <location>
        <begin position="183"/>
        <end position="270"/>
    </location>
</feature>
<dbReference type="Pfam" id="PF01103">
    <property type="entry name" value="Omp85"/>
    <property type="match status" value="1"/>
</dbReference>
<dbReference type="EMBL" id="GU567979">
    <property type="protein sequence ID" value="ADI22213.1"/>
    <property type="molecule type" value="Genomic_DNA"/>
</dbReference>
<dbReference type="GO" id="GO:0071709">
    <property type="term" value="P:membrane assembly"/>
    <property type="evidence" value="ECO:0007669"/>
    <property type="project" value="InterPro"/>
</dbReference>
<accession>E7C439</accession>
<keyword evidence="7" id="KW-0998">Cell outer membrane</keyword>
<dbReference type="Gene3D" id="3.10.20.310">
    <property type="entry name" value="membrane protein fhac"/>
    <property type="match status" value="5"/>
</dbReference>
<dbReference type="PIRSF" id="PIRSF006076">
    <property type="entry name" value="OM_assembly_OMP85"/>
    <property type="match status" value="1"/>
</dbReference>
<keyword evidence="6" id="KW-0472">Membrane</keyword>
<evidence type="ECO:0000313" key="10">
    <source>
        <dbReference type="EMBL" id="ADI22213.1"/>
    </source>
</evidence>
<evidence type="ECO:0000256" key="5">
    <source>
        <dbReference type="ARBA" id="ARBA00022737"/>
    </source>
</evidence>
<keyword evidence="2" id="KW-1134">Transmembrane beta strand</keyword>
<evidence type="ECO:0000259" key="9">
    <source>
        <dbReference type="PROSITE" id="PS51779"/>
    </source>
</evidence>
<dbReference type="InterPro" id="IPR010827">
    <property type="entry name" value="BamA/TamA_POTRA"/>
</dbReference>
<dbReference type="GO" id="GO:0009279">
    <property type="term" value="C:cell outer membrane"/>
    <property type="evidence" value="ECO:0007669"/>
    <property type="project" value="UniProtKB-UniRule"/>
</dbReference>
<dbReference type="PANTHER" id="PTHR12815">
    <property type="entry name" value="SORTING AND ASSEMBLY MACHINERY SAMM50 PROTEIN FAMILY MEMBER"/>
    <property type="match status" value="1"/>
</dbReference>
<sequence length="797" mass="88100">MGPGLIGSLTLSAEPISGQQVPTGQEARILLVDSVAVEGNSRIQPQAVVGLFGIDQGDEITYRDVQRGIKRLMTSGQFRDVTVRAQGIDRFLLILEVEEEQWIRRVVIDGLESVPARTVQDTTNLRSGDALNRQRLLDAQTFIRDELAQEGIPFAEIEQRLIPVPGDENEVDVFIDVTEGQRVTVAQVEFSGNESVGDDDLRGAMGIKREGFWWFRGGSFNEIDYDSDLQSNIPALYRSRGFLDAEVVSDTVVVDPTTGKARLEITLEEGRQYRLNSFSVSGNSEFEEEEFSSLFTSGGGGVLSSLGLGGGTEAANVEGNVFDVEAFNGAIDQALEWYRNEGYLYAEINPVVTRLESEDDSLPMVDAAWEIQEGPLALINRVSIVGNDFTHEWVIRNQLTVIPGDVYSQDRLIRSYQSVSSLGFFETPMPFPDIQPTESGDVDITFEVAERSTGSINFGTSVGGGYGMTGFVGYEQPNLFGQAKAGSLRWDFGRFLNSFQMSYTDPALLQSLVSGTVTLFNSRDRFFQFTSGRRRRLGGDIRFGFPFRRSLFTRVFVGYGISRTDYELFTEEDDTSLFGRPPGVQSQLQLGVTRQTLDHPIFPTVGSRQNVAVELNGGIFGGDGDFTRVLGDGSWWVPVGQIGGDGVQGGMRFALGLELKAGAVFGDVGRFPFDRFWMGGVQFGEQLRGYDETSITPLGFYEERSRDILDIDRLGNAFFSLSVEYQFRMSDQLSLGVFYDAGNVYRGPIEFDPTRLYRGAGIGAALVTPFGPIGLDYAYGFDRRNPGWQLHFRMGGV</sequence>
<keyword evidence="3" id="KW-0812">Transmembrane</keyword>
<evidence type="ECO:0000256" key="4">
    <source>
        <dbReference type="ARBA" id="ARBA00022729"/>
    </source>
</evidence>
<dbReference type="AlphaFoldDB" id="E7C439"/>
<dbReference type="InterPro" id="IPR034746">
    <property type="entry name" value="POTRA"/>
</dbReference>
<evidence type="ECO:0000256" key="2">
    <source>
        <dbReference type="ARBA" id="ARBA00022452"/>
    </source>
</evidence>
<evidence type="ECO:0000256" key="7">
    <source>
        <dbReference type="ARBA" id="ARBA00023237"/>
    </source>
</evidence>
<dbReference type="PANTHER" id="PTHR12815:SF47">
    <property type="entry name" value="TRANSLOCATION AND ASSEMBLY MODULE SUBUNIT TAMA"/>
    <property type="match status" value="1"/>
</dbReference>
<protein>
    <recommendedName>
        <fullName evidence="8">Outer membrane protein assembly factor BamA</fullName>
    </recommendedName>
</protein>
<organism evidence="10">
    <name type="scientific">uncultured Gemmatimonadales bacterium HF0200_34B24</name>
    <dbReference type="NCBI Taxonomy" id="723613"/>
    <lineage>
        <taxon>Bacteria</taxon>
        <taxon>Pseudomonadati</taxon>
        <taxon>Gemmatimonadota</taxon>
        <taxon>Gemmatimonadia</taxon>
        <taxon>Gemmatimonadales</taxon>
        <taxon>environmental samples</taxon>
    </lineage>
</organism>
<evidence type="ECO:0000256" key="3">
    <source>
        <dbReference type="ARBA" id="ARBA00022692"/>
    </source>
</evidence>
<dbReference type="PROSITE" id="PS51779">
    <property type="entry name" value="POTRA"/>
    <property type="match status" value="2"/>
</dbReference>
<reference evidence="10" key="1">
    <citation type="submission" date="2010-01" db="EMBL/GenBank/DDBJ databases">
        <title>Genome fragments of uncultured bacteria from the North Pacific subtropical Gyre.</title>
        <authorList>
            <person name="Pham V.D."/>
            <person name="Delong E.F."/>
        </authorList>
    </citation>
    <scope>NUCLEOTIDE SEQUENCE</scope>
</reference>
<dbReference type="InterPro" id="IPR000184">
    <property type="entry name" value="Bac_surfAg_D15"/>
</dbReference>
<proteinExistence type="predicted"/>
<dbReference type="InterPro" id="IPR039910">
    <property type="entry name" value="D15-like"/>
</dbReference>
<name>E7C439_9BACT</name>
<dbReference type="Pfam" id="PF07244">
    <property type="entry name" value="POTRA"/>
    <property type="match status" value="4"/>
</dbReference>
<evidence type="ECO:0000256" key="8">
    <source>
        <dbReference type="NCBIfam" id="TIGR03303"/>
    </source>
</evidence>
<dbReference type="InterPro" id="IPR023707">
    <property type="entry name" value="OM_assembly_BamA"/>
</dbReference>
<dbReference type="Gene3D" id="2.40.160.50">
    <property type="entry name" value="membrane protein fhac: a member of the omp85/tpsb transporter family"/>
    <property type="match status" value="1"/>
</dbReference>
<feature type="domain" description="POTRA" evidence="9">
    <location>
        <begin position="30"/>
        <end position="100"/>
    </location>
</feature>
<keyword evidence="5" id="KW-0677">Repeat</keyword>
<dbReference type="NCBIfam" id="TIGR03303">
    <property type="entry name" value="OM_YaeT"/>
    <property type="match status" value="1"/>
</dbReference>
<evidence type="ECO:0000256" key="1">
    <source>
        <dbReference type="ARBA" id="ARBA00004370"/>
    </source>
</evidence>